<evidence type="ECO:0000313" key="2">
    <source>
        <dbReference type="Proteomes" id="UP000076722"/>
    </source>
</evidence>
<evidence type="ECO:0000313" key="1">
    <source>
        <dbReference type="EMBL" id="KZS92294.1"/>
    </source>
</evidence>
<reference evidence="1 2" key="1">
    <citation type="journal article" date="2016" name="Mol. Biol. Evol.">
        <title>Comparative Genomics of Early-Diverging Mushroom-Forming Fungi Provides Insights into the Origins of Lignocellulose Decay Capabilities.</title>
        <authorList>
            <person name="Nagy L.G."/>
            <person name="Riley R."/>
            <person name="Tritt A."/>
            <person name="Adam C."/>
            <person name="Daum C."/>
            <person name="Floudas D."/>
            <person name="Sun H."/>
            <person name="Yadav J.S."/>
            <person name="Pangilinan J."/>
            <person name="Larsson K.H."/>
            <person name="Matsuura K."/>
            <person name="Barry K."/>
            <person name="Labutti K."/>
            <person name="Kuo R."/>
            <person name="Ohm R.A."/>
            <person name="Bhattacharya S.S."/>
            <person name="Shirouzu T."/>
            <person name="Yoshinaga Y."/>
            <person name="Martin F.M."/>
            <person name="Grigoriev I.V."/>
            <person name="Hibbett D.S."/>
        </authorList>
    </citation>
    <scope>NUCLEOTIDE SEQUENCE [LARGE SCALE GENOMIC DNA]</scope>
    <source>
        <strain evidence="1 2">HHB9708</strain>
    </source>
</reference>
<protein>
    <submittedName>
        <fullName evidence="1">Uncharacterized protein</fullName>
    </submittedName>
</protein>
<sequence length="100" mass="11476">MSSVARRSGLQKDILALYRRALRIPRHKPVATQEKFYVLIRGTLRDMATSVGPRDISAIEFLMRRATRMCEGWEDPGVRDCWLQADQKNGAGRALRYQTP</sequence>
<dbReference type="AlphaFoldDB" id="A0A164TE16"/>
<name>A0A164TE16_9AGAM</name>
<organism evidence="1 2">
    <name type="scientific">Sistotremastrum niveocremeum HHB9708</name>
    <dbReference type="NCBI Taxonomy" id="1314777"/>
    <lineage>
        <taxon>Eukaryota</taxon>
        <taxon>Fungi</taxon>
        <taxon>Dikarya</taxon>
        <taxon>Basidiomycota</taxon>
        <taxon>Agaricomycotina</taxon>
        <taxon>Agaricomycetes</taxon>
        <taxon>Sistotremastrales</taxon>
        <taxon>Sistotremastraceae</taxon>
        <taxon>Sertulicium</taxon>
        <taxon>Sertulicium niveocremeum</taxon>
    </lineage>
</organism>
<keyword evidence="2" id="KW-1185">Reference proteome</keyword>
<proteinExistence type="predicted"/>
<dbReference type="Proteomes" id="UP000076722">
    <property type="component" value="Unassembled WGS sequence"/>
</dbReference>
<dbReference type="STRING" id="1314777.A0A164TE16"/>
<dbReference type="EMBL" id="KV419411">
    <property type="protein sequence ID" value="KZS92294.1"/>
    <property type="molecule type" value="Genomic_DNA"/>
</dbReference>
<dbReference type="OrthoDB" id="273010at2759"/>
<accession>A0A164TE16</accession>
<gene>
    <name evidence="1" type="ORF">SISNIDRAFT_456050</name>
</gene>